<evidence type="ECO:0000256" key="1">
    <source>
        <dbReference type="SAM" id="SignalP"/>
    </source>
</evidence>
<proteinExistence type="predicted"/>
<evidence type="ECO:0000313" key="2">
    <source>
        <dbReference type="EMBL" id="GAA4439994.1"/>
    </source>
</evidence>
<sequence>MKTLKAILGVLVAAVGVSLNAWGQQSAALEMQQWPEGKVVLTDGSIIYGPLTLYQSKDVINVQNEDGSISAFSPVHVQYFVAQDQPSGRSYLFRTLPWDMGRTNSDFKKPTFFEQLNQGPLTLMRREVPMNPEPNYPSSLYGRNSYAAPGSYPVGYAPTEQAQEVYYMLLPNGEIVALHNVRRDLYKLFGKKAGKVKAYVKEHRLSFDRPYMLIAIVNYFNSL</sequence>
<evidence type="ECO:0000313" key="3">
    <source>
        <dbReference type="Proteomes" id="UP001500552"/>
    </source>
</evidence>
<reference evidence="3" key="1">
    <citation type="journal article" date="2019" name="Int. J. Syst. Evol. Microbiol.">
        <title>The Global Catalogue of Microorganisms (GCM) 10K type strain sequencing project: providing services to taxonomists for standard genome sequencing and annotation.</title>
        <authorList>
            <consortium name="The Broad Institute Genomics Platform"/>
            <consortium name="The Broad Institute Genome Sequencing Center for Infectious Disease"/>
            <person name="Wu L."/>
            <person name="Ma J."/>
        </authorList>
    </citation>
    <scope>NUCLEOTIDE SEQUENCE [LARGE SCALE GENOMIC DNA]</scope>
    <source>
        <strain evidence="3">JCM 17926</strain>
    </source>
</reference>
<feature type="signal peptide" evidence="1">
    <location>
        <begin position="1"/>
        <end position="23"/>
    </location>
</feature>
<dbReference type="EMBL" id="BAABHC010000029">
    <property type="protein sequence ID" value="GAA4439994.1"/>
    <property type="molecule type" value="Genomic_DNA"/>
</dbReference>
<dbReference type="RefSeq" id="WP_345161030.1">
    <property type="nucleotide sequence ID" value="NZ_BAABHC010000029.1"/>
</dbReference>
<protein>
    <submittedName>
        <fullName evidence="2">Uncharacterized protein</fullName>
    </submittedName>
</protein>
<keyword evidence="1" id="KW-0732">Signal</keyword>
<organism evidence="2 3">
    <name type="scientific">Pontibacter saemangeumensis</name>
    <dbReference type="NCBI Taxonomy" id="1084525"/>
    <lineage>
        <taxon>Bacteria</taxon>
        <taxon>Pseudomonadati</taxon>
        <taxon>Bacteroidota</taxon>
        <taxon>Cytophagia</taxon>
        <taxon>Cytophagales</taxon>
        <taxon>Hymenobacteraceae</taxon>
        <taxon>Pontibacter</taxon>
    </lineage>
</organism>
<dbReference type="Proteomes" id="UP001500552">
    <property type="component" value="Unassembled WGS sequence"/>
</dbReference>
<gene>
    <name evidence="2" type="ORF">GCM10023188_36750</name>
</gene>
<feature type="chain" id="PRO_5046534925" evidence="1">
    <location>
        <begin position="24"/>
        <end position="223"/>
    </location>
</feature>
<accession>A0ABP8LXZ5</accession>
<name>A0ABP8LXZ5_9BACT</name>
<keyword evidence="3" id="KW-1185">Reference proteome</keyword>
<comment type="caution">
    <text evidence="2">The sequence shown here is derived from an EMBL/GenBank/DDBJ whole genome shotgun (WGS) entry which is preliminary data.</text>
</comment>